<feature type="compositionally biased region" description="Basic and acidic residues" evidence="1">
    <location>
        <begin position="1197"/>
        <end position="1208"/>
    </location>
</feature>
<dbReference type="PANTHER" id="PTHR21616:SF2">
    <property type="entry name" value="CENTROSOME AND SPINDLE POLE-ASSOCIATED PROTEIN 1"/>
    <property type="match status" value="1"/>
</dbReference>
<feature type="compositionally biased region" description="Basic and acidic residues" evidence="1">
    <location>
        <begin position="312"/>
        <end position="329"/>
    </location>
</feature>
<evidence type="ECO:0000313" key="3">
    <source>
        <dbReference type="EMBL" id="KAJ8413379.1"/>
    </source>
</evidence>
<dbReference type="GO" id="GO:0005874">
    <property type="term" value="C:microtubule"/>
    <property type="evidence" value="ECO:0007669"/>
    <property type="project" value="InterPro"/>
</dbReference>
<proteinExistence type="predicted"/>
<feature type="compositionally biased region" description="Low complexity" evidence="1">
    <location>
        <begin position="445"/>
        <end position="456"/>
    </location>
</feature>
<feature type="compositionally biased region" description="Basic and acidic residues" evidence="1">
    <location>
        <begin position="184"/>
        <end position="203"/>
    </location>
</feature>
<feature type="region of interest" description="Disordered" evidence="1">
    <location>
        <begin position="684"/>
        <end position="932"/>
    </location>
</feature>
<evidence type="ECO:0000259" key="2">
    <source>
        <dbReference type="Pfam" id="PF24578"/>
    </source>
</evidence>
<feature type="region of interest" description="Disordered" evidence="1">
    <location>
        <begin position="565"/>
        <end position="596"/>
    </location>
</feature>
<feature type="compositionally biased region" description="Basic residues" evidence="1">
    <location>
        <begin position="299"/>
        <end position="311"/>
    </location>
</feature>
<feature type="compositionally biased region" description="Basic and acidic residues" evidence="1">
    <location>
        <begin position="747"/>
        <end position="835"/>
    </location>
</feature>
<dbReference type="Pfam" id="PF24578">
    <property type="entry name" value="CSPP1_C"/>
    <property type="match status" value="1"/>
</dbReference>
<feature type="compositionally biased region" description="Basic and acidic residues" evidence="1">
    <location>
        <begin position="433"/>
        <end position="442"/>
    </location>
</feature>
<feature type="compositionally biased region" description="Basic and acidic residues" evidence="1">
    <location>
        <begin position="977"/>
        <end position="988"/>
    </location>
</feature>
<evidence type="ECO:0000256" key="1">
    <source>
        <dbReference type="SAM" id="MobiDB-lite"/>
    </source>
</evidence>
<feature type="compositionally biased region" description="Basic and acidic residues" evidence="1">
    <location>
        <begin position="1"/>
        <end position="22"/>
    </location>
</feature>
<dbReference type="AlphaFoldDB" id="A0AAD7T2U2"/>
<feature type="region of interest" description="Disordered" evidence="1">
    <location>
        <begin position="1068"/>
        <end position="1125"/>
    </location>
</feature>
<dbReference type="InterPro" id="IPR058191">
    <property type="entry name" value="CSPP1_C"/>
</dbReference>
<dbReference type="EMBL" id="JAINUG010000016">
    <property type="protein sequence ID" value="KAJ8413379.1"/>
    <property type="molecule type" value="Genomic_DNA"/>
</dbReference>
<organism evidence="3 4">
    <name type="scientific">Aldrovandia affinis</name>
    <dbReference type="NCBI Taxonomy" id="143900"/>
    <lineage>
        <taxon>Eukaryota</taxon>
        <taxon>Metazoa</taxon>
        <taxon>Chordata</taxon>
        <taxon>Craniata</taxon>
        <taxon>Vertebrata</taxon>
        <taxon>Euteleostomi</taxon>
        <taxon>Actinopterygii</taxon>
        <taxon>Neopterygii</taxon>
        <taxon>Teleostei</taxon>
        <taxon>Notacanthiformes</taxon>
        <taxon>Halosauridae</taxon>
        <taxon>Aldrovandia</taxon>
    </lineage>
</organism>
<feature type="region of interest" description="Disordered" evidence="1">
    <location>
        <begin position="621"/>
        <end position="642"/>
    </location>
</feature>
<dbReference type="Proteomes" id="UP001221898">
    <property type="component" value="Unassembled WGS sequence"/>
</dbReference>
<comment type="caution">
    <text evidence="3">The sequence shown here is derived from an EMBL/GenBank/DDBJ whole genome shotgun (WGS) entry which is preliminary data.</text>
</comment>
<reference evidence="3" key="1">
    <citation type="journal article" date="2023" name="Science">
        <title>Genome structures resolve the early diversification of teleost fishes.</title>
        <authorList>
            <person name="Parey E."/>
            <person name="Louis A."/>
            <person name="Montfort J."/>
            <person name="Bouchez O."/>
            <person name="Roques C."/>
            <person name="Iampietro C."/>
            <person name="Lluch J."/>
            <person name="Castinel A."/>
            <person name="Donnadieu C."/>
            <person name="Desvignes T."/>
            <person name="Floi Bucao C."/>
            <person name="Jouanno E."/>
            <person name="Wen M."/>
            <person name="Mejri S."/>
            <person name="Dirks R."/>
            <person name="Jansen H."/>
            <person name="Henkel C."/>
            <person name="Chen W.J."/>
            <person name="Zahm M."/>
            <person name="Cabau C."/>
            <person name="Klopp C."/>
            <person name="Thompson A.W."/>
            <person name="Robinson-Rechavi M."/>
            <person name="Braasch I."/>
            <person name="Lecointre G."/>
            <person name="Bobe J."/>
            <person name="Postlethwait J.H."/>
            <person name="Berthelot C."/>
            <person name="Roest Crollius H."/>
            <person name="Guiguen Y."/>
        </authorList>
    </citation>
    <scope>NUCLEOTIDE SEQUENCE</scope>
    <source>
        <strain evidence="3">NC1722</strain>
    </source>
</reference>
<dbReference type="GO" id="GO:0032467">
    <property type="term" value="P:positive regulation of cytokinesis"/>
    <property type="evidence" value="ECO:0007669"/>
    <property type="project" value="InterPro"/>
</dbReference>
<dbReference type="PANTHER" id="PTHR21616">
    <property type="entry name" value="CENTROSOME SPINDLE POLE ASSOCIATED PROTEIN"/>
    <property type="match status" value="1"/>
</dbReference>
<keyword evidence="4" id="KW-1185">Reference proteome</keyword>
<feature type="compositionally biased region" description="Basic and acidic residues" evidence="1">
    <location>
        <begin position="907"/>
        <end position="926"/>
    </location>
</feature>
<gene>
    <name evidence="3" type="ORF">AAFF_G00093750</name>
</gene>
<dbReference type="GO" id="GO:0005813">
    <property type="term" value="C:centrosome"/>
    <property type="evidence" value="ECO:0007669"/>
    <property type="project" value="InterPro"/>
</dbReference>
<evidence type="ECO:0000313" key="4">
    <source>
        <dbReference type="Proteomes" id="UP001221898"/>
    </source>
</evidence>
<feature type="region of interest" description="Disordered" evidence="1">
    <location>
        <begin position="1194"/>
        <end position="1220"/>
    </location>
</feature>
<feature type="compositionally biased region" description="Basic and acidic residues" evidence="1">
    <location>
        <begin position="624"/>
        <end position="642"/>
    </location>
</feature>
<feature type="compositionally biased region" description="Pro residues" evidence="1">
    <location>
        <begin position="172"/>
        <end position="182"/>
    </location>
</feature>
<protein>
    <recommendedName>
        <fullName evidence="2">Centrosome and spindle pole-associated protein 1 C-terminal domain-containing protein</fullName>
    </recommendedName>
</protein>
<sequence>MDELRSFQEEERGKMGKEKVPLHQDPPYMEIRTRTDNALNTETKENCPQSKLSLAQKVEMNYGLSLPLGDDYEKKKQKLQQELRMDYRRYMAQEKDLNGDVSDLFAKGLSLPIGERKSAKDRLRNERNKEYNQFLIGQGGHGRLIKEATKALQQVQNRDAERPAVPRALPDLPDPPSGPSAPAPRERLPSRRDAATLTEERVGPRSRVQVRRARRRLEEGPEPLGRRPTRFRVDYDSQQDYSEEEMDFVDRRKPRPSQQPEYSERRGHRLHHRPEGEITRLREWAVDDSDDYPEMGHYVQRRRNDRRVRERRKAEPPLVREDDYREGNRRTVSASPKPRLQALEPTPASERARSVGTKDRAEFATGLMIGAADEGLAAQTRKERYRLELLEQMAEQQRNKRREKELELRVAATGAVDPEKKPDRIKPFGAVNRDYDGKRRDVPYLPGRGLDALGADLGRERRPPADTNTRVPPDRPRAAFQAPHLDHSALGALVGTGTGAVPPLNEDFHRGLSSTLGELVTPRVAVVPPPPPPTLADAYRTPYDQAYYYYGARNPLDPNLAHYGLPAGGEQPTAFLGQPPGAPQHSRSGHPPQVTAALGAFPTERPKQDKESVLNYQEALKQQMQERQEKKRREKEDKDRYDAKLEAEMRAYNPWGKGGGGAPLRDSQGDLLTDLNRMHKVNEQAYLNPDSRGKRAAGSVCRNIPSPGGEERAPSAHRVSGFSYAQAPGFARGNPFTDLPTPQQLYEQDKYRDYLKQQIEEKRRKEAQERERLRLEEEKEEKKLADQRALIQREFEEEQARKRTKEREQDAQNEEQVRLLKERRREEEQRKRENNTLRQQGERPAQLQEKTPREPSPPVPVRSTPALSERSVSVPPSPPVPARRNQLRAAEEQPGVISELSTLRRQLRSEQRRLDRELRQTEREGLDSPLSARHRERPLVDVFDMARLRLQAPVRRNSAKAADPVNLQNIRDFNQLKYRDSESREEVRQTYPDPPVDDWSLELQQQALLREQQRKINRAKRRDSAGYFELSPALHQTHDVRKGPADGPPRGYLLESESAFIGTSADAFPVPAESEARPEQRARPPSARRSVAKRLSYEDERPPSEVSLEPAGPLHSAGSFSVEQLHNRNQRRIERLEEMSSRAWTAGEVGSEDGDSILRLASPQDEERRCSVETFATEPWLRPGTSDTLKRFIAGQTRRERLTSRESLARNWEGPSTYHG</sequence>
<feature type="region of interest" description="Disordered" evidence="1">
    <location>
        <begin position="147"/>
        <end position="357"/>
    </location>
</feature>
<accession>A0AAD7T2U2</accession>
<feature type="region of interest" description="Disordered" evidence="1">
    <location>
        <begin position="1"/>
        <end position="29"/>
    </location>
</feature>
<dbReference type="GO" id="GO:0000922">
    <property type="term" value="C:spindle pole"/>
    <property type="evidence" value="ECO:0007669"/>
    <property type="project" value="InterPro"/>
</dbReference>
<feature type="region of interest" description="Disordered" evidence="1">
    <location>
        <begin position="976"/>
        <end position="998"/>
    </location>
</feature>
<name>A0AAD7T2U2_9TELE</name>
<feature type="compositionally biased region" description="Basic and acidic residues" evidence="1">
    <location>
        <begin position="417"/>
        <end position="426"/>
    </location>
</feature>
<feature type="compositionally biased region" description="Basic and acidic residues" evidence="1">
    <location>
        <begin position="273"/>
        <end position="285"/>
    </location>
</feature>
<feature type="region of interest" description="Disordered" evidence="1">
    <location>
        <begin position="1020"/>
        <end position="1053"/>
    </location>
</feature>
<feature type="domain" description="Centrosome and spindle pole-associated protein 1 C-terminal" evidence="2">
    <location>
        <begin position="966"/>
        <end position="1019"/>
    </location>
</feature>
<feature type="region of interest" description="Disordered" evidence="1">
    <location>
        <begin position="413"/>
        <end position="476"/>
    </location>
</feature>
<dbReference type="InterPro" id="IPR026708">
    <property type="entry name" value="CSPP1"/>
</dbReference>